<dbReference type="Proteomes" id="UP000001555">
    <property type="component" value="Unassembled WGS sequence"/>
</dbReference>
<dbReference type="EMBL" id="DS961955">
    <property type="protein sequence ID" value="EEC19463.1"/>
    <property type="molecule type" value="Genomic_DNA"/>
</dbReference>
<organism>
    <name type="scientific">Ixodes scapularis</name>
    <name type="common">Black-legged tick</name>
    <name type="synonym">Deer tick</name>
    <dbReference type="NCBI Taxonomy" id="6945"/>
    <lineage>
        <taxon>Eukaryota</taxon>
        <taxon>Metazoa</taxon>
        <taxon>Ecdysozoa</taxon>
        <taxon>Arthropoda</taxon>
        <taxon>Chelicerata</taxon>
        <taxon>Arachnida</taxon>
        <taxon>Acari</taxon>
        <taxon>Parasitiformes</taxon>
        <taxon>Ixodida</taxon>
        <taxon>Ixodoidea</taxon>
        <taxon>Ixodidae</taxon>
        <taxon>Ixodinae</taxon>
        <taxon>Ixodes</taxon>
    </lineage>
</organism>
<dbReference type="AlphaFoldDB" id="B7QKU1"/>
<dbReference type="HOGENOM" id="CLU_2529994_0_0_1"/>
<accession>B7QKU1</accession>
<dbReference type="InParanoid" id="B7QKU1"/>
<evidence type="ECO:0000313" key="2">
    <source>
        <dbReference type="EMBL" id="EEC19463.1"/>
    </source>
</evidence>
<reference evidence="2 4" key="1">
    <citation type="submission" date="2008-03" db="EMBL/GenBank/DDBJ databases">
        <title>Annotation of Ixodes scapularis.</title>
        <authorList>
            <consortium name="Ixodes scapularis Genome Project Consortium"/>
            <person name="Caler E."/>
            <person name="Hannick L.I."/>
            <person name="Bidwell S."/>
            <person name="Joardar V."/>
            <person name="Thiagarajan M."/>
            <person name="Amedeo P."/>
            <person name="Galinsky K.J."/>
            <person name="Schobel S."/>
            <person name="Inman J."/>
            <person name="Hostetler J."/>
            <person name="Miller J."/>
            <person name="Hammond M."/>
            <person name="Megy K."/>
            <person name="Lawson D."/>
            <person name="Kodira C."/>
            <person name="Sutton G."/>
            <person name="Meyer J."/>
            <person name="Hill C.A."/>
            <person name="Birren B."/>
            <person name="Nene V."/>
            <person name="Collins F."/>
            <person name="Alarcon-Chaidez F."/>
            <person name="Wikel S."/>
            <person name="Strausberg R."/>
        </authorList>
    </citation>
    <scope>NUCLEOTIDE SEQUENCE [LARGE SCALE GENOMIC DNA]</scope>
    <source>
        <strain evidence="4">Wikel</strain>
        <strain evidence="2">Wikel colony</strain>
    </source>
</reference>
<evidence type="ECO:0000256" key="1">
    <source>
        <dbReference type="SAM" id="Phobius"/>
    </source>
</evidence>
<dbReference type="PaxDb" id="6945-B7QKU1"/>
<evidence type="ECO:0000313" key="4">
    <source>
        <dbReference type="Proteomes" id="UP000001555"/>
    </source>
</evidence>
<keyword evidence="1" id="KW-0472">Membrane</keyword>
<gene>
    <name evidence="2" type="ORF">IscW_ISCW013624</name>
</gene>
<keyword evidence="1" id="KW-0812">Transmembrane</keyword>
<feature type="transmembrane region" description="Helical" evidence="1">
    <location>
        <begin position="35"/>
        <end position="56"/>
    </location>
</feature>
<dbReference type="VEuPathDB" id="VectorBase:ISCW013624"/>
<dbReference type="VEuPathDB" id="VectorBase:ISCI013624"/>
<proteinExistence type="predicted"/>
<keyword evidence="4" id="KW-1185">Reference proteome</keyword>
<name>B7QKU1_IXOSC</name>
<evidence type="ECO:0000313" key="3">
    <source>
        <dbReference type="EnsemblMetazoa" id="ISCW013624-PA"/>
    </source>
</evidence>
<dbReference type="EMBL" id="ABJB010724823">
    <property type="status" value="NOT_ANNOTATED_CDS"/>
    <property type="molecule type" value="Genomic_DNA"/>
</dbReference>
<sequence>MISYHDLGEVSEVPNVTNGLYGARALRPIAGGSQFIYAIILLHYTAMGLTFNAVAVSSNKERGESPVPSCAVLQECAVGDNGIH</sequence>
<protein>
    <submittedName>
        <fullName evidence="2 3">Uncharacterized protein</fullName>
    </submittedName>
</protein>
<keyword evidence="1" id="KW-1133">Transmembrane helix</keyword>
<dbReference type="EnsemblMetazoa" id="ISCW013624-RA">
    <property type="protein sequence ID" value="ISCW013624-PA"/>
    <property type="gene ID" value="ISCW013624"/>
</dbReference>
<reference evidence="3" key="2">
    <citation type="submission" date="2020-05" db="UniProtKB">
        <authorList>
            <consortium name="EnsemblMetazoa"/>
        </authorList>
    </citation>
    <scope>IDENTIFICATION</scope>
    <source>
        <strain evidence="3">wikel</strain>
    </source>
</reference>